<dbReference type="AlphaFoldDB" id="A0A3M2VW54"/>
<gene>
    <name evidence="1" type="ORF">APX70_03989</name>
</gene>
<name>A0A3M2VW54_PSEYM</name>
<comment type="caution">
    <text evidence="1">The sequence shown here is derived from an EMBL/GenBank/DDBJ whole genome shotgun (WGS) entry which is preliminary data.</text>
</comment>
<evidence type="ECO:0000313" key="2">
    <source>
        <dbReference type="Proteomes" id="UP000282378"/>
    </source>
</evidence>
<accession>A0A3M2VW54</accession>
<evidence type="ECO:0000313" key="1">
    <source>
        <dbReference type="EMBL" id="RML43480.1"/>
    </source>
</evidence>
<proteinExistence type="predicted"/>
<dbReference type="Proteomes" id="UP000282378">
    <property type="component" value="Unassembled WGS sequence"/>
</dbReference>
<sequence>MLDPVTKDVDARSHCEVEGLCFLATITCIQTGKRDRAAIVRCAYELQAYLLNAEDVVIEGVQMLCPPALTGRSVWSLEELVEIIFFNGVDIDESAVIYRTSGGTYKLGDLDLRRKKTSRAWFSEAQVRSRLPRTSDRAIELSEQRLYSARR</sequence>
<dbReference type="EMBL" id="RBNL01003849">
    <property type="protein sequence ID" value="RML43480.1"/>
    <property type="molecule type" value="Genomic_DNA"/>
</dbReference>
<protein>
    <submittedName>
        <fullName evidence="1">Uncharacterized protein</fullName>
    </submittedName>
</protein>
<organism evidence="1 2">
    <name type="scientific">Pseudomonas syringae pv. maculicola</name>
    <dbReference type="NCBI Taxonomy" id="59511"/>
    <lineage>
        <taxon>Bacteria</taxon>
        <taxon>Pseudomonadati</taxon>
        <taxon>Pseudomonadota</taxon>
        <taxon>Gammaproteobacteria</taxon>
        <taxon>Pseudomonadales</taxon>
        <taxon>Pseudomonadaceae</taxon>
        <taxon>Pseudomonas</taxon>
    </lineage>
</organism>
<reference evidence="1 2" key="1">
    <citation type="submission" date="2018-08" db="EMBL/GenBank/DDBJ databases">
        <title>Recombination of ecologically and evolutionarily significant loci maintains genetic cohesion in the Pseudomonas syringae species complex.</title>
        <authorList>
            <person name="Dillon M."/>
            <person name="Thakur S."/>
            <person name="Almeida R.N.D."/>
            <person name="Weir B.S."/>
            <person name="Guttman D.S."/>
        </authorList>
    </citation>
    <scope>NUCLEOTIDE SEQUENCE [LARGE SCALE GENOMIC DNA]</scope>
    <source>
        <strain evidence="1 2">88_10</strain>
    </source>
</reference>